<dbReference type="Gene3D" id="3.10.129.10">
    <property type="entry name" value="Hotdog Thioesterase"/>
    <property type="match status" value="1"/>
</dbReference>
<dbReference type="PANTHER" id="PTHR31793:SF27">
    <property type="entry name" value="NOVEL THIOESTERASE SUPERFAMILY DOMAIN AND SAPOSIN A-TYPE DOMAIN CONTAINING PROTEIN (0610012H03RIK)"/>
    <property type="match status" value="1"/>
</dbReference>
<dbReference type="CDD" id="cd00586">
    <property type="entry name" value="4HBT"/>
    <property type="match status" value="1"/>
</dbReference>
<dbReference type="SUPFAM" id="SSF54637">
    <property type="entry name" value="Thioesterase/thiol ester dehydrase-isomerase"/>
    <property type="match status" value="1"/>
</dbReference>
<accession>A0ABV6H082</accession>
<evidence type="ECO:0000313" key="4">
    <source>
        <dbReference type="Proteomes" id="UP001589767"/>
    </source>
</evidence>
<gene>
    <name evidence="3" type="ORF">ACFFHK_04825</name>
</gene>
<comment type="similarity">
    <text evidence="1">Belongs to the 4-hydroxybenzoyl-CoA thioesterase family.</text>
</comment>
<dbReference type="Proteomes" id="UP001589767">
    <property type="component" value="Unassembled WGS sequence"/>
</dbReference>
<evidence type="ECO:0000256" key="2">
    <source>
        <dbReference type="ARBA" id="ARBA00022801"/>
    </source>
</evidence>
<sequence>MSAKQPALISVRVACQPAFQDLDIMQVVWHGRYWQFIEQAREALFNHIGYGYAEMIKRGYQFPIIKAEIKYIQPIVLDQQFDVEAALLEYENRVHIRFTFFDKQSQKILCKASSMQAVVAVGERHLQFVTPDCFQQKVRSFLAN</sequence>
<proteinExistence type="inferred from homology"/>
<organism evidence="3 4">
    <name type="scientific">Gallibacterium trehalosifermentans</name>
    <dbReference type="NCBI Taxonomy" id="516935"/>
    <lineage>
        <taxon>Bacteria</taxon>
        <taxon>Pseudomonadati</taxon>
        <taxon>Pseudomonadota</taxon>
        <taxon>Gammaproteobacteria</taxon>
        <taxon>Pasteurellales</taxon>
        <taxon>Pasteurellaceae</taxon>
        <taxon>Gallibacterium</taxon>
    </lineage>
</organism>
<dbReference type="InterPro" id="IPR050563">
    <property type="entry name" value="4-hydroxybenzoyl-CoA_TE"/>
</dbReference>
<keyword evidence="2 3" id="KW-0378">Hydrolase</keyword>
<evidence type="ECO:0000256" key="1">
    <source>
        <dbReference type="ARBA" id="ARBA00005953"/>
    </source>
</evidence>
<dbReference type="PANTHER" id="PTHR31793">
    <property type="entry name" value="4-HYDROXYBENZOYL-COA THIOESTERASE FAMILY MEMBER"/>
    <property type="match status" value="1"/>
</dbReference>
<dbReference type="EMBL" id="JBHLWB010000004">
    <property type="protein sequence ID" value="MFC0309029.1"/>
    <property type="molecule type" value="Genomic_DNA"/>
</dbReference>
<dbReference type="RefSeq" id="WP_382370096.1">
    <property type="nucleotide sequence ID" value="NZ_JBHLWB010000004.1"/>
</dbReference>
<dbReference type="EC" id="3.1.2.-" evidence="3"/>
<name>A0ABV6H082_9PAST</name>
<dbReference type="InterPro" id="IPR029069">
    <property type="entry name" value="HotDog_dom_sf"/>
</dbReference>
<reference evidence="3 4" key="1">
    <citation type="submission" date="2024-09" db="EMBL/GenBank/DDBJ databases">
        <authorList>
            <person name="Sun Q."/>
            <person name="Mori K."/>
        </authorList>
    </citation>
    <scope>NUCLEOTIDE SEQUENCE [LARGE SCALE GENOMIC DNA]</scope>
    <source>
        <strain evidence="3 4">CCM 7539</strain>
    </source>
</reference>
<evidence type="ECO:0000313" key="3">
    <source>
        <dbReference type="EMBL" id="MFC0309029.1"/>
    </source>
</evidence>
<dbReference type="Pfam" id="PF13279">
    <property type="entry name" value="4HBT_2"/>
    <property type="match status" value="1"/>
</dbReference>
<comment type="caution">
    <text evidence="3">The sequence shown here is derived from an EMBL/GenBank/DDBJ whole genome shotgun (WGS) entry which is preliminary data.</text>
</comment>
<protein>
    <submittedName>
        <fullName evidence="3">Acyl-CoA thioesterase</fullName>
        <ecNumber evidence="3">3.1.2.-</ecNumber>
    </submittedName>
</protein>
<dbReference type="GO" id="GO:0016787">
    <property type="term" value="F:hydrolase activity"/>
    <property type="evidence" value="ECO:0007669"/>
    <property type="project" value="UniProtKB-KW"/>
</dbReference>
<keyword evidence="4" id="KW-1185">Reference proteome</keyword>